<dbReference type="AlphaFoldDB" id="X0XWV3"/>
<accession>X0XWV3</accession>
<evidence type="ECO:0000313" key="2">
    <source>
        <dbReference type="EMBL" id="GAG29261.1"/>
    </source>
</evidence>
<feature type="transmembrane region" description="Helical" evidence="1">
    <location>
        <begin position="51"/>
        <end position="72"/>
    </location>
</feature>
<keyword evidence="1" id="KW-0472">Membrane</keyword>
<proteinExistence type="predicted"/>
<evidence type="ECO:0008006" key="3">
    <source>
        <dbReference type="Google" id="ProtNLM"/>
    </source>
</evidence>
<keyword evidence="1" id="KW-1133">Transmembrane helix</keyword>
<protein>
    <recommendedName>
        <fullName evidence="3">Major facilitator superfamily (MFS) profile domain-containing protein</fullName>
    </recommendedName>
</protein>
<evidence type="ECO:0000256" key="1">
    <source>
        <dbReference type="SAM" id="Phobius"/>
    </source>
</evidence>
<keyword evidence="1" id="KW-0812">Transmembrane</keyword>
<reference evidence="2" key="1">
    <citation type="journal article" date="2014" name="Front. Microbiol.">
        <title>High frequency of phylogenetically diverse reductive dehalogenase-homologous genes in deep subseafloor sedimentary metagenomes.</title>
        <authorList>
            <person name="Kawai M."/>
            <person name="Futagami T."/>
            <person name="Toyoda A."/>
            <person name="Takaki Y."/>
            <person name="Nishi S."/>
            <person name="Hori S."/>
            <person name="Arai W."/>
            <person name="Tsubouchi T."/>
            <person name="Morono Y."/>
            <person name="Uchiyama I."/>
            <person name="Ito T."/>
            <person name="Fujiyama A."/>
            <person name="Inagaki F."/>
            <person name="Takami H."/>
        </authorList>
    </citation>
    <scope>NUCLEOTIDE SEQUENCE</scope>
    <source>
        <strain evidence="2">Expedition CK06-06</strain>
    </source>
</reference>
<sequence>MIQLTVGYLQEEEKEKKKINIVALINSVIGIPIIVFLVFLIFKGFLADYLIYAYSGLALLTIGVFFSFYKLIKGK</sequence>
<comment type="caution">
    <text evidence="2">The sequence shown here is derived from an EMBL/GenBank/DDBJ whole genome shotgun (WGS) entry which is preliminary data.</text>
</comment>
<name>X0XWV3_9ZZZZ</name>
<feature type="transmembrane region" description="Helical" evidence="1">
    <location>
        <begin position="21"/>
        <end position="45"/>
    </location>
</feature>
<dbReference type="EMBL" id="BARS01045077">
    <property type="protein sequence ID" value="GAG29261.1"/>
    <property type="molecule type" value="Genomic_DNA"/>
</dbReference>
<gene>
    <name evidence="2" type="ORF">S01H1_68012</name>
</gene>
<organism evidence="2">
    <name type="scientific">marine sediment metagenome</name>
    <dbReference type="NCBI Taxonomy" id="412755"/>
    <lineage>
        <taxon>unclassified sequences</taxon>
        <taxon>metagenomes</taxon>
        <taxon>ecological metagenomes</taxon>
    </lineage>
</organism>